<dbReference type="InterPro" id="IPR036388">
    <property type="entry name" value="WH-like_DNA-bd_sf"/>
</dbReference>
<comment type="similarity">
    <text evidence="6">Belongs to the sigma-70 factor family. RpoS subfamily.</text>
</comment>
<dbReference type="RefSeq" id="WP_369285377.1">
    <property type="nucleotide sequence ID" value="NZ_JBFTEG010000001.1"/>
</dbReference>
<dbReference type="Gene3D" id="1.10.10.10">
    <property type="entry name" value="Winged helix-like DNA-binding domain superfamily/Winged helix DNA-binding domain"/>
    <property type="match status" value="2"/>
</dbReference>
<organism evidence="9 10">
    <name type="scientific">Pseudomonas zhanjiangensis</name>
    <dbReference type="NCBI Taxonomy" id="3239015"/>
    <lineage>
        <taxon>Bacteria</taxon>
        <taxon>Pseudomonadati</taxon>
        <taxon>Pseudomonadota</taxon>
        <taxon>Gammaproteobacteria</taxon>
        <taxon>Pseudomonadales</taxon>
        <taxon>Pseudomonadaceae</taxon>
        <taxon>Pseudomonas</taxon>
    </lineage>
</organism>
<keyword evidence="1 6" id="KW-0963">Cytoplasm</keyword>
<dbReference type="PANTHER" id="PTHR30603">
    <property type="entry name" value="RNA POLYMERASE SIGMA FACTOR RPO"/>
    <property type="match status" value="1"/>
</dbReference>
<dbReference type="InterPro" id="IPR013324">
    <property type="entry name" value="RNA_pol_sigma_r3/r4-like"/>
</dbReference>
<comment type="subcellular location">
    <subcellularLocation>
        <location evidence="6">Cytoplasm</location>
    </subcellularLocation>
</comment>
<keyword evidence="4 6" id="KW-0238">DNA-binding</keyword>
<dbReference type="NCBIfam" id="NF004207">
    <property type="entry name" value="PRK05657.1"/>
    <property type="match status" value="1"/>
</dbReference>
<dbReference type="InterPro" id="IPR000943">
    <property type="entry name" value="RNA_pol_sigma70"/>
</dbReference>
<evidence type="ECO:0000256" key="7">
    <source>
        <dbReference type="SAM" id="MobiDB-lite"/>
    </source>
</evidence>
<comment type="subunit">
    <text evidence="6">Interacts with the RNA polymerase core enzyme.</text>
</comment>
<dbReference type="InterPro" id="IPR013325">
    <property type="entry name" value="RNA_pol_sigma_r2"/>
</dbReference>
<accession>A0ABV3YNS4</accession>
<feature type="domain" description="RNA polymerase sigma-70" evidence="8">
    <location>
        <begin position="98"/>
        <end position="111"/>
    </location>
</feature>
<feature type="region of interest" description="Sigma-70 factor domain-4" evidence="6">
    <location>
        <begin position="241"/>
        <end position="294"/>
    </location>
</feature>
<keyword evidence="3 6" id="KW-0731">Sigma factor</keyword>
<evidence type="ECO:0000256" key="5">
    <source>
        <dbReference type="ARBA" id="ARBA00023163"/>
    </source>
</evidence>
<comment type="function">
    <text evidence="6">Sigma factors are initiation factors that promote the attachment of RNA polymerase to specific initiation sites and are then released. This sigma factor is the master transcriptional regulator of the stationary phase and the general stress response.</text>
</comment>
<dbReference type="PRINTS" id="PR00046">
    <property type="entry name" value="SIGMA70FCT"/>
</dbReference>
<evidence type="ECO:0000256" key="3">
    <source>
        <dbReference type="ARBA" id="ARBA00023082"/>
    </source>
</evidence>
<keyword evidence="5 6" id="KW-0804">Transcription</keyword>
<gene>
    <name evidence="6 9" type="primary">rpoS</name>
    <name evidence="9" type="ORF">AB5S05_00190</name>
</gene>
<dbReference type="InterPro" id="IPR050239">
    <property type="entry name" value="Sigma-70_RNA_pol_init_factors"/>
</dbReference>
<dbReference type="HAMAP" id="MF_00959">
    <property type="entry name" value="Sigma70_RpoS"/>
    <property type="match status" value="1"/>
</dbReference>
<reference evidence="9 10" key="1">
    <citation type="submission" date="2024-07" db="EMBL/GenBank/DDBJ databases">
        <authorList>
            <person name="Li M."/>
        </authorList>
    </citation>
    <scope>NUCLEOTIDE SEQUENCE [LARGE SCALE GENOMIC DNA]</scope>
    <source>
        <strain evidence="9 10">25A3E</strain>
    </source>
</reference>
<feature type="short sequence motif" description="Interaction with polymerase core subunit RpoC" evidence="6">
    <location>
        <begin position="98"/>
        <end position="101"/>
    </location>
</feature>
<dbReference type="PANTHER" id="PTHR30603:SF67">
    <property type="entry name" value="RNA POLYMERASE SIGMA FACTOR RPOS"/>
    <property type="match status" value="1"/>
</dbReference>
<dbReference type="InterPro" id="IPR014284">
    <property type="entry name" value="RNA_pol_sigma-70_dom"/>
</dbReference>
<keyword evidence="2 6" id="KW-0805">Transcription regulation</keyword>
<dbReference type="Pfam" id="PF00140">
    <property type="entry name" value="Sigma70_r1_2"/>
    <property type="match status" value="1"/>
</dbReference>
<evidence type="ECO:0000256" key="6">
    <source>
        <dbReference type="HAMAP-Rule" id="MF_00959"/>
    </source>
</evidence>
<evidence type="ECO:0000313" key="9">
    <source>
        <dbReference type="EMBL" id="MEX6500463.1"/>
    </source>
</evidence>
<dbReference type="Pfam" id="PF04539">
    <property type="entry name" value="Sigma70_r3"/>
    <property type="match status" value="1"/>
</dbReference>
<dbReference type="InterPro" id="IPR007627">
    <property type="entry name" value="RNA_pol_sigma70_r2"/>
</dbReference>
<dbReference type="InterPro" id="IPR012761">
    <property type="entry name" value="RNA_pol_sigma_RpoS"/>
</dbReference>
<feature type="region of interest" description="Sigma-70 factor domain-2" evidence="6">
    <location>
        <begin position="74"/>
        <end position="144"/>
    </location>
</feature>
<dbReference type="Gene3D" id="1.10.601.10">
    <property type="entry name" value="RNA Polymerase Primary Sigma Factor"/>
    <property type="match status" value="1"/>
</dbReference>
<evidence type="ECO:0000256" key="1">
    <source>
        <dbReference type="ARBA" id="ARBA00022490"/>
    </source>
</evidence>
<name>A0ABV3YNS4_9PSED</name>
<dbReference type="NCBIfam" id="TIGR02937">
    <property type="entry name" value="sigma70-ECF"/>
    <property type="match status" value="1"/>
</dbReference>
<feature type="DNA-binding region" description="H-T-H motif" evidence="6">
    <location>
        <begin position="267"/>
        <end position="286"/>
    </location>
</feature>
<feature type="region of interest" description="Sigma-70 factor domain-1" evidence="6">
    <location>
        <begin position="36"/>
        <end position="69"/>
    </location>
</feature>
<dbReference type="SUPFAM" id="SSF88659">
    <property type="entry name" value="Sigma3 and sigma4 domains of RNA polymerase sigma factors"/>
    <property type="match status" value="2"/>
</dbReference>
<dbReference type="Pfam" id="PF04542">
    <property type="entry name" value="Sigma70_r2"/>
    <property type="match status" value="1"/>
</dbReference>
<protein>
    <recommendedName>
        <fullName evidence="6">RNA polymerase sigma factor RpoS</fullName>
    </recommendedName>
    <alternativeName>
        <fullName evidence="6">Sigma S</fullName>
    </alternativeName>
    <alternativeName>
        <fullName evidence="6">Sigma-38</fullName>
    </alternativeName>
</protein>
<dbReference type="Pfam" id="PF04545">
    <property type="entry name" value="Sigma70_r4"/>
    <property type="match status" value="1"/>
</dbReference>
<evidence type="ECO:0000256" key="2">
    <source>
        <dbReference type="ARBA" id="ARBA00023015"/>
    </source>
</evidence>
<dbReference type="InterPro" id="IPR007624">
    <property type="entry name" value="RNA_pol_sigma70_r3"/>
</dbReference>
<dbReference type="InterPro" id="IPR007630">
    <property type="entry name" value="RNA_pol_sigma70_r4"/>
</dbReference>
<dbReference type="Proteomes" id="UP001560296">
    <property type="component" value="Unassembled WGS sequence"/>
</dbReference>
<dbReference type="InterPro" id="IPR009042">
    <property type="entry name" value="RNA_pol_sigma70_r1_2"/>
</dbReference>
<sequence>MQQKRSSPASAGGSDQGEPRASARALKAPATRRALDATSLYLSEIGYAPLLGAEEELAVARLARDGDAKGRQRLIESNLRLVVRIARRYVNRGLSLLDLIEEGNLGLIHAVGKFDPDYGCRFSTYATWWIRQHIEWAIMSQSRTIRLPVHVVKRLNGYLQAARELTRKLDHPPTTREIAALLELPQEEVEKIERINARITSSDSQIDGAARSLLDGLSYESQEDPCELLGEDELPRCIDRWLQDLSDRQCEVLVRHFGLRGQDRCTLEALGREFGVTRERVRQIQLEALKQLRRILQRDGHSSDTLLE</sequence>
<evidence type="ECO:0000313" key="10">
    <source>
        <dbReference type="Proteomes" id="UP001560296"/>
    </source>
</evidence>
<feature type="region of interest" description="Disordered" evidence="7">
    <location>
        <begin position="1"/>
        <end position="28"/>
    </location>
</feature>
<dbReference type="EMBL" id="JBFTEG010000001">
    <property type="protein sequence ID" value="MEX6500463.1"/>
    <property type="molecule type" value="Genomic_DNA"/>
</dbReference>
<dbReference type="SUPFAM" id="SSF88946">
    <property type="entry name" value="Sigma2 domain of RNA polymerase sigma factors"/>
    <property type="match status" value="1"/>
</dbReference>
<proteinExistence type="inferred from homology"/>
<evidence type="ECO:0000256" key="4">
    <source>
        <dbReference type="ARBA" id="ARBA00023125"/>
    </source>
</evidence>
<comment type="caution">
    <text evidence="6">Lacks conserved residue(s) required for the propagation of feature annotation.</text>
</comment>
<keyword evidence="10" id="KW-1185">Reference proteome</keyword>
<dbReference type="PROSITE" id="PS00715">
    <property type="entry name" value="SIGMA70_1"/>
    <property type="match status" value="1"/>
</dbReference>
<evidence type="ECO:0000259" key="8">
    <source>
        <dbReference type="PROSITE" id="PS00715"/>
    </source>
</evidence>
<comment type="caution">
    <text evidence="9">The sequence shown here is derived from an EMBL/GenBank/DDBJ whole genome shotgun (WGS) entry which is preliminary data.</text>
</comment>